<keyword evidence="1" id="KW-0812">Transmembrane</keyword>
<dbReference type="EMBL" id="MN739669">
    <property type="protein sequence ID" value="QHT19845.1"/>
    <property type="molecule type" value="Genomic_DNA"/>
</dbReference>
<name>A0A6C0DXE5_9ZZZZ</name>
<reference evidence="2" key="1">
    <citation type="journal article" date="2020" name="Nature">
        <title>Giant virus diversity and host interactions through global metagenomics.</title>
        <authorList>
            <person name="Schulz F."/>
            <person name="Roux S."/>
            <person name="Paez-Espino D."/>
            <person name="Jungbluth S."/>
            <person name="Walsh D.A."/>
            <person name="Denef V.J."/>
            <person name="McMahon K.D."/>
            <person name="Konstantinidis K.T."/>
            <person name="Eloe-Fadrosh E.A."/>
            <person name="Kyrpides N.C."/>
            <person name="Woyke T."/>
        </authorList>
    </citation>
    <scope>NUCLEOTIDE SEQUENCE</scope>
    <source>
        <strain evidence="2">GVMAG-M-3300023174-5</strain>
    </source>
</reference>
<proteinExistence type="predicted"/>
<protein>
    <submittedName>
        <fullName evidence="2">Uncharacterized protein</fullName>
    </submittedName>
</protein>
<evidence type="ECO:0000256" key="1">
    <source>
        <dbReference type="SAM" id="Phobius"/>
    </source>
</evidence>
<organism evidence="2">
    <name type="scientific">viral metagenome</name>
    <dbReference type="NCBI Taxonomy" id="1070528"/>
    <lineage>
        <taxon>unclassified sequences</taxon>
        <taxon>metagenomes</taxon>
        <taxon>organismal metagenomes</taxon>
    </lineage>
</organism>
<sequence length="78" mass="8760">MDNIFIVAGLISFVFFVCKFIEMRFIDKESKPLKLLVRDTLLVYFSVLIGNFVLDQLKPAIQEGGGSAPAVFTDNPDF</sequence>
<accession>A0A6C0DXE5</accession>
<evidence type="ECO:0000313" key="2">
    <source>
        <dbReference type="EMBL" id="QHT19845.1"/>
    </source>
</evidence>
<feature type="transmembrane region" description="Helical" evidence="1">
    <location>
        <begin position="6"/>
        <end position="23"/>
    </location>
</feature>
<keyword evidence="1" id="KW-1133">Transmembrane helix</keyword>
<dbReference type="AlphaFoldDB" id="A0A6C0DXE5"/>
<keyword evidence="1" id="KW-0472">Membrane</keyword>